<dbReference type="PANTHER" id="PTHR21708">
    <property type="entry name" value="PROBABLE 2-DEHYDROPANTOATE 2-REDUCTASE"/>
    <property type="match status" value="1"/>
</dbReference>
<evidence type="ECO:0000256" key="5">
    <source>
        <dbReference type="ARBA" id="ARBA00032024"/>
    </source>
</evidence>
<dbReference type="InterPro" id="IPR036291">
    <property type="entry name" value="NAD(P)-bd_dom_sf"/>
</dbReference>
<dbReference type="InterPro" id="IPR013332">
    <property type="entry name" value="KPR_N"/>
</dbReference>
<evidence type="ECO:0000256" key="6">
    <source>
        <dbReference type="ARBA" id="ARBA00048793"/>
    </source>
</evidence>
<dbReference type="SUPFAM" id="SSF48179">
    <property type="entry name" value="6-phosphogluconate dehydrogenase C-terminal domain-like"/>
    <property type="match status" value="1"/>
</dbReference>
<dbReference type="EC" id="1.1.1.169" evidence="2"/>
<evidence type="ECO:0000259" key="8">
    <source>
        <dbReference type="Pfam" id="PF08546"/>
    </source>
</evidence>
<dbReference type="SUPFAM" id="SSF51735">
    <property type="entry name" value="NAD(P)-binding Rossmann-fold domains"/>
    <property type="match status" value="1"/>
</dbReference>
<comment type="caution">
    <text evidence="9">The sequence shown here is derived from an EMBL/GenBank/DDBJ whole genome shotgun (WGS) entry which is preliminary data.</text>
</comment>
<name>A0ABS8KRR9_9HYPH</name>
<keyword evidence="10" id="KW-1185">Reference proteome</keyword>
<feature type="domain" description="Ketopantoate reductase N-terminal" evidence="7">
    <location>
        <begin position="4"/>
        <end position="171"/>
    </location>
</feature>
<dbReference type="InterPro" id="IPR051402">
    <property type="entry name" value="KPR-Related"/>
</dbReference>
<feature type="domain" description="Ketopantoate reductase C-terminal" evidence="8">
    <location>
        <begin position="198"/>
        <end position="318"/>
    </location>
</feature>
<comment type="pathway">
    <text evidence="1">Cofactor biosynthesis; (R)-pantothenate biosynthesis; (R)-pantoate from 3-methyl-2-oxobutanoate: step 2/2.</text>
</comment>
<evidence type="ECO:0000256" key="4">
    <source>
        <dbReference type="ARBA" id="ARBA00022655"/>
    </source>
</evidence>
<organism evidence="9 10">
    <name type="scientific">Reyranella aquatilis</name>
    <dbReference type="NCBI Taxonomy" id="2035356"/>
    <lineage>
        <taxon>Bacteria</taxon>
        <taxon>Pseudomonadati</taxon>
        <taxon>Pseudomonadota</taxon>
        <taxon>Alphaproteobacteria</taxon>
        <taxon>Hyphomicrobiales</taxon>
        <taxon>Reyranellaceae</taxon>
        <taxon>Reyranella</taxon>
    </lineage>
</organism>
<sequence length="322" mass="34119">MTSICVFGAGAIGGLLAAKLEMAGTAVTVVARGPHGEALRSRGLVLLSDGKETVTEPRVASDPKEIGPQDYLVLTLKAHSLLPAMAQLKPLIGPNTTIVAAINGVPWWYTYKLGGDFDGRIIQSVDPEGELTAGLPPSQVLGSIVYPAADVAEPGVIHHTYGDRFTLGEPDGSRSERASKFSELLIKAGLKAPVRPRIRDELWVKLWGNMAFNPISALTGATLDKVIGDPGTHAVCRALMVEGQAVAEKLGVKFAINVDKRIAGGAEVGAHKTSMLQDLERGRPLEIEALLGGVVEMSEWVGVDMPIGRSVLALVRQRAAMR</sequence>
<dbReference type="RefSeq" id="WP_230549989.1">
    <property type="nucleotide sequence ID" value="NZ_JAJISD010000002.1"/>
</dbReference>
<proteinExistence type="predicted"/>
<dbReference type="PANTHER" id="PTHR21708:SF45">
    <property type="entry name" value="2-DEHYDROPANTOATE 2-REDUCTASE"/>
    <property type="match status" value="1"/>
</dbReference>
<dbReference type="InterPro" id="IPR013752">
    <property type="entry name" value="KPA_reductase"/>
</dbReference>
<evidence type="ECO:0000256" key="2">
    <source>
        <dbReference type="ARBA" id="ARBA00013014"/>
    </source>
</evidence>
<dbReference type="Gene3D" id="3.40.50.720">
    <property type="entry name" value="NAD(P)-binding Rossmann-like Domain"/>
    <property type="match status" value="1"/>
</dbReference>
<dbReference type="Gene3D" id="1.10.1040.10">
    <property type="entry name" value="N-(1-d-carboxylethyl)-l-norvaline Dehydrogenase, domain 2"/>
    <property type="match status" value="1"/>
</dbReference>
<dbReference type="NCBIfam" id="NF005089">
    <property type="entry name" value="PRK06522.1-4"/>
    <property type="match status" value="1"/>
</dbReference>
<keyword evidence="4" id="KW-0566">Pantothenate biosynthesis</keyword>
<gene>
    <name evidence="9" type="ORF">LJ725_07400</name>
</gene>
<comment type="catalytic activity">
    <reaction evidence="6">
        <text>(R)-pantoate + NADP(+) = 2-dehydropantoate + NADPH + H(+)</text>
        <dbReference type="Rhea" id="RHEA:16233"/>
        <dbReference type="ChEBI" id="CHEBI:11561"/>
        <dbReference type="ChEBI" id="CHEBI:15378"/>
        <dbReference type="ChEBI" id="CHEBI:15980"/>
        <dbReference type="ChEBI" id="CHEBI:57783"/>
        <dbReference type="ChEBI" id="CHEBI:58349"/>
        <dbReference type="EC" id="1.1.1.169"/>
    </reaction>
</comment>
<evidence type="ECO:0000313" key="10">
    <source>
        <dbReference type="Proteomes" id="UP001198862"/>
    </source>
</evidence>
<dbReference type="Proteomes" id="UP001198862">
    <property type="component" value="Unassembled WGS sequence"/>
</dbReference>
<evidence type="ECO:0000313" key="9">
    <source>
        <dbReference type="EMBL" id="MCC8428783.1"/>
    </source>
</evidence>
<reference evidence="9 10" key="1">
    <citation type="submission" date="2021-11" db="EMBL/GenBank/DDBJ databases">
        <authorList>
            <person name="Lee D.-H."/>
            <person name="Kim S.-B."/>
        </authorList>
    </citation>
    <scope>NUCLEOTIDE SEQUENCE [LARGE SCALE GENOMIC DNA]</scope>
    <source>
        <strain evidence="9 10">KCTC 52223</strain>
    </source>
</reference>
<evidence type="ECO:0000256" key="1">
    <source>
        <dbReference type="ARBA" id="ARBA00004994"/>
    </source>
</evidence>
<dbReference type="InterPro" id="IPR013328">
    <property type="entry name" value="6PGD_dom2"/>
</dbReference>
<evidence type="ECO:0000256" key="3">
    <source>
        <dbReference type="ARBA" id="ARBA00019465"/>
    </source>
</evidence>
<protein>
    <recommendedName>
        <fullName evidence="3">2-dehydropantoate 2-reductase</fullName>
        <ecNumber evidence="2">1.1.1.169</ecNumber>
    </recommendedName>
    <alternativeName>
        <fullName evidence="5">Ketopantoate reductase</fullName>
    </alternativeName>
</protein>
<evidence type="ECO:0000259" key="7">
    <source>
        <dbReference type="Pfam" id="PF02558"/>
    </source>
</evidence>
<dbReference type="Pfam" id="PF02558">
    <property type="entry name" value="ApbA"/>
    <property type="match status" value="1"/>
</dbReference>
<accession>A0ABS8KRR9</accession>
<dbReference type="EMBL" id="JAJISD010000002">
    <property type="protein sequence ID" value="MCC8428783.1"/>
    <property type="molecule type" value="Genomic_DNA"/>
</dbReference>
<dbReference type="InterPro" id="IPR008927">
    <property type="entry name" value="6-PGluconate_DH-like_C_sf"/>
</dbReference>
<dbReference type="Pfam" id="PF08546">
    <property type="entry name" value="ApbA_C"/>
    <property type="match status" value="1"/>
</dbReference>